<reference evidence="3" key="1">
    <citation type="submission" date="2023-04" db="EMBL/GenBank/DDBJ databases">
        <authorList>
            <consortium name="ELIXIR-Norway"/>
        </authorList>
    </citation>
    <scope>NUCLEOTIDE SEQUENCE [LARGE SCALE GENOMIC DNA]</scope>
</reference>
<evidence type="ECO:0000256" key="1">
    <source>
        <dbReference type="SAM" id="MobiDB-lite"/>
    </source>
</evidence>
<keyword evidence="2" id="KW-0732">Signal</keyword>
<proteinExistence type="predicted"/>
<accession>A0ABN8XW12</accession>
<feature type="compositionally biased region" description="Basic and acidic residues" evidence="1">
    <location>
        <begin position="62"/>
        <end position="74"/>
    </location>
</feature>
<dbReference type="Proteomes" id="UP001176941">
    <property type="component" value="Chromosome 10"/>
</dbReference>
<evidence type="ECO:0000256" key="2">
    <source>
        <dbReference type="SAM" id="SignalP"/>
    </source>
</evidence>
<gene>
    <name evidence="3" type="ORF">MRATA1EN1_LOCUS2243</name>
</gene>
<sequence length="107" mass="11226">MGKGWVLETFIILAVGLEITMGPPVALRTAFVLVVGTGTWGDRGPRRKLPGGQHSALGRGGSGREQDKNSEKEGSLGWEAGRAWVSHASSWLCDPGQVPSPLCETGG</sequence>
<evidence type="ECO:0000313" key="3">
    <source>
        <dbReference type="EMBL" id="CAI9153281.1"/>
    </source>
</evidence>
<dbReference type="EMBL" id="OX459946">
    <property type="protein sequence ID" value="CAI9153281.1"/>
    <property type="molecule type" value="Genomic_DNA"/>
</dbReference>
<organism evidence="3 4">
    <name type="scientific">Rangifer tarandus platyrhynchus</name>
    <name type="common">Svalbard reindeer</name>
    <dbReference type="NCBI Taxonomy" id="3082113"/>
    <lineage>
        <taxon>Eukaryota</taxon>
        <taxon>Metazoa</taxon>
        <taxon>Chordata</taxon>
        <taxon>Craniata</taxon>
        <taxon>Vertebrata</taxon>
        <taxon>Euteleostomi</taxon>
        <taxon>Mammalia</taxon>
        <taxon>Eutheria</taxon>
        <taxon>Laurasiatheria</taxon>
        <taxon>Artiodactyla</taxon>
        <taxon>Ruminantia</taxon>
        <taxon>Pecora</taxon>
        <taxon>Cervidae</taxon>
        <taxon>Odocoileinae</taxon>
        <taxon>Rangifer</taxon>
    </lineage>
</organism>
<feature type="region of interest" description="Disordered" evidence="1">
    <location>
        <begin position="38"/>
        <end position="77"/>
    </location>
</feature>
<name>A0ABN8XW12_RANTA</name>
<protein>
    <submittedName>
        <fullName evidence="3">Uncharacterized protein</fullName>
    </submittedName>
</protein>
<feature type="chain" id="PRO_5045665720" evidence="2">
    <location>
        <begin position="17"/>
        <end position="107"/>
    </location>
</feature>
<keyword evidence="4" id="KW-1185">Reference proteome</keyword>
<feature type="signal peptide" evidence="2">
    <location>
        <begin position="1"/>
        <end position="16"/>
    </location>
</feature>
<evidence type="ECO:0000313" key="4">
    <source>
        <dbReference type="Proteomes" id="UP001176941"/>
    </source>
</evidence>